<dbReference type="InterPro" id="IPR014016">
    <property type="entry name" value="UvrD-like_ATP-bd"/>
</dbReference>
<evidence type="ECO:0000256" key="14">
    <source>
        <dbReference type="ARBA" id="ARBA00048988"/>
    </source>
</evidence>
<keyword evidence="20" id="KW-1185">Reference proteome</keyword>
<feature type="region of interest" description="DNA-binding and helicase activity, interacts with RecC" evidence="15">
    <location>
        <begin position="1"/>
        <end position="869"/>
    </location>
</feature>
<comment type="similarity">
    <text evidence="15">Belongs to the helicase family. UvrD subfamily.</text>
</comment>
<evidence type="ECO:0000313" key="20">
    <source>
        <dbReference type="Proteomes" id="UP000245474"/>
    </source>
</evidence>
<reference evidence="19 20" key="1">
    <citation type="submission" date="2018-05" db="EMBL/GenBank/DDBJ databases">
        <title>Spiribacter halobius sp. nov., a moderately halophilic bacterium isolated from marine solar saltern.</title>
        <authorList>
            <person name="Zheng W.-S."/>
            <person name="Lu D.-C."/>
            <person name="Du Z.-J."/>
        </authorList>
    </citation>
    <scope>NUCLEOTIDE SEQUENCE [LARGE SCALE GENOMIC DNA]</scope>
    <source>
        <strain evidence="19 20">E85</strain>
    </source>
</reference>
<comment type="domain">
    <text evidence="15">The C-terminal domain has nuclease activity and interacts with RecD. It interacts with RecA, facilitating its loading onto ssDNA.</text>
</comment>
<name>A0A2U2MZX0_9GAMM</name>
<comment type="catalytic activity">
    <reaction evidence="15">
        <text>Exonucleolytic cleavage (in the presence of ATP) in either 5'- to 3'- or 3'- to 5'-direction to yield 5'-phosphooligonucleotides.</text>
        <dbReference type="EC" id="3.1.11.5"/>
    </reaction>
</comment>
<dbReference type="Gene3D" id="1.10.3170.10">
    <property type="entry name" value="Recbcd, chain B, domain 2"/>
    <property type="match status" value="1"/>
</dbReference>
<dbReference type="GO" id="GO:0000287">
    <property type="term" value="F:magnesium ion binding"/>
    <property type="evidence" value="ECO:0007669"/>
    <property type="project" value="UniProtKB-UniRule"/>
</dbReference>
<dbReference type="Gene3D" id="3.90.320.10">
    <property type="match status" value="1"/>
</dbReference>
<dbReference type="PANTHER" id="PTHR11070">
    <property type="entry name" value="UVRD / RECB / PCRA DNA HELICASE FAMILY MEMBER"/>
    <property type="match status" value="1"/>
</dbReference>
<dbReference type="CDD" id="cd22352">
    <property type="entry name" value="RecB_C-like"/>
    <property type="match status" value="1"/>
</dbReference>
<feature type="binding site" evidence="16">
    <location>
        <begin position="18"/>
        <end position="25"/>
    </location>
    <ligand>
        <name>ATP</name>
        <dbReference type="ChEBI" id="CHEBI:30616"/>
    </ligand>
</feature>
<dbReference type="Pfam" id="PF13361">
    <property type="entry name" value="UvrD_C"/>
    <property type="match status" value="1"/>
</dbReference>
<dbReference type="GO" id="GO:0016887">
    <property type="term" value="F:ATP hydrolysis activity"/>
    <property type="evidence" value="ECO:0007669"/>
    <property type="project" value="RHEA"/>
</dbReference>
<evidence type="ECO:0000256" key="16">
    <source>
        <dbReference type="PROSITE-ProRule" id="PRU00560"/>
    </source>
</evidence>
<dbReference type="PROSITE" id="PS51198">
    <property type="entry name" value="UVRD_HELICASE_ATP_BIND"/>
    <property type="match status" value="1"/>
</dbReference>
<keyword evidence="1 15" id="KW-0540">Nuclease</keyword>
<dbReference type="PROSITE" id="PS51217">
    <property type="entry name" value="UVRD_HELICASE_CTER"/>
    <property type="match status" value="1"/>
</dbReference>
<keyword evidence="10 15" id="KW-0238">DNA-binding</keyword>
<dbReference type="InterPro" id="IPR011335">
    <property type="entry name" value="Restrct_endonuc-II-like"/>
</dbReference>
<gene>
    <name evidence="15 19" type="primary">recB</name>
    <name evidence="19" type="ORF">DEM34_12800</name>
</gene>
<evidence type="ECO:0000256" key="9">
    <source>
        <dbReference type="ARBA" id="ARBA00022842"/>
    </source>
</evidence>
<dbReference type="Pfam" id="PF12705">
    <property type="entry name" value="PDDEXK_1"/>
    <property type="match status" value="1"/>
</dbReference>
<dbReference type="InterPro" id="IPR014017">
    <property type="entry name" value="DNA_helicase_UvrD-like_C"/>
</dbReference>
<keyword evidence="2 15" id="KW-0479">Metal-binding</keyword>
<sequence length="1209" mass="133036">MSLDLARLPLRGSRLIEASAGTGKTYTIAGLYLRLVLGHGGEAGPPEPLLPPAILVVTFTEAATRELRERIRQRLSEAAACFREPQAATPDPVLAELLADYPDPGARAVAARRLALAAEWMDEAAVSTIHAWCYRMLREHAFDSGSLFEQHLETDPSEREAEAVRDYWRSMVYPQPSARAALLTQLLGGSPEALHRQLRGLLGHEPARPAERAALEALLDAHLAALEPLKAPWRDDFAAAAASFRALLPLLNGGKYRNPEKLLEAVGAWARDPAATVPEWSGSYPALEMVSRRGMQARRLKNATLPDELHPAHLAADAHDSLPPAPRAAVLRHAAAWVRWRFEAEQRQRAELGFGDLLTRLLEALEQDPAGRLAATIRRQFPVAMIDEFQDTDPVQYAIFERVYDIAGNADREALLLIGDPKQSIYAFRGADIHSYLRARRATAGRHHTLARNFRSSADMVTAVNRLFSHGEAQPGGAFGFRSDDADPVPFQPVSAEGRTERFVLADGPPAALTFWVQEGESVSQGAYRETLAARGASVMTALLEQGRRGEAGFRGEGGLRPLRPADMAVLVRDRREADAVRTALAARGVRSVYLSDRDSVFRTDEAADLLRWLRACAEPGSDRLLRAALATATLDLDYAALERLNSDELHWEQRVVQFRDYHRLWRSRGVLPMLRRLLHDFDLPRRLLAQPRGERRLTNLLHLSELMQQRAGELDGEQALVRHLAEHLEAAGGTPAEEQVMRLESDEGLVQVVTVHKAKGLEYPLVFLPFACSFRPPTADRAPLRYHDADGAPRVALEPDEAALERADAERLAEDVRLLYVAVTRARHACWLGVAPLRLGNRRQNQLHRSALGHLLAGGEPIPDDGLSAALAPLAAADDAVAIEPAPAVTGERYAGPGEAAATGSARRPRRPARELWWIASYSALRLAQPEAAPETARAEVIGEVAEEADPAGPAPGVAAGLHAFPRGPGPGTFLHGLLEWAAREGFAALAADPARLRETVVRRCARRGWGEWAQVLGDWLQRLIAEPLALPGAGPVTLHGVAAYQPELEFWFETRWTDARRLDRAVRAATLDAAPRPPAAQSVLNGLLKGFVDLVFEHEGRYWVADYKSNWLGPQARDYAPAALRTTVLEKRYDLQYVLYTLALHRLLTSRLPDYDYDRHVGGVVYLFLRGIDAEGQGLYCERPPRALIEQLDADLRAGPDAPEEGP</sequence>
<keyword evidence="9 15" id="KW-0460">Magnesium</keyword>
<evidence type="ECO:0000256" key="13">
    <source>
        <dbReference type="ARBA" id="ARBA00034617"/>
    </source>
</evidence>
<dbReference type="GO" id="GO:0043138">
    <property type="term" value="F:3'-5' DNA helicase activity"/>
    <property type="evidence" value="ECO:0007669"/>
    <property type="project" value="UniProtKB-UniRule"/>
</dbReference>
<evidence type="ECO:0000313" key="19">
    <source>
        <dbReference type="EMBL" id="PWG62347.1"/>
    </source>
</evidence>
<dbReference type="SUPFAM" id="SSF52980">
    <property type="entry name" value="Restriction endonuclease-like"/>
    <property type="match status" value="1"/>
</dbReference>
<keyword evidence="7 15" id="KW-0269">Exonuclease</keyword>
<dbReference type="InterPro" id="IPR038726">
    <property type="entry name" value="PDDEXK_AddAB-type"/>
</dbReference>
<dbReference type="InterPro" id="IPR011604">
    <property type="entry name" value="PDDEXK-like_dom_sf"/>
</dbReference>
<keyword evidence="3 15" id="KW-0547">Nucleotide-binding</keyword>
<dbReference type="PANTHER" id="PTHR11070:SF23">
    <property type="entry name" value="RECBCD ENZYME SUBUNIT RECB"/>
    <property type="match status" value="1"/>
</dbReference>
<evidence type="ECO:0000259" key="17">
    <source>
        <dbReference type="PROSITE" id="PS51198"/>
    </source>
</evidence>
<feature type="domain" description="UvrD-like helicase ATP-binding" evidence="17">
    <location>
        <begin position="1"/>
        <end position="457"/>
    </location>
</feature>
<feature type="region of interest" description="Nuclease activity, interacts with RecD and RecA" evidence="15">
    <location>
        <begin position="917"/>
        <end position="1209"/>
    </location>
</feature>
<dbReference type="GO" id="GO:0003677">
    <property type="term" value="F:DNA binding"/>
    <property type="evidence" value="ECO:0007669"/>
    <property type="project" value="UniProtKB-UniRule"/>
</dbReference>
<evidence type="ECO:0000256" key="11">
    <source>
        <dbReference type="ARBA" id="ARBA00023204"/>
    </source>
</evidence>
<dbReference type="GO" id="GO:0005524">
    <property type="term" value="F:ATP binding"/>
    <property type="evidence" value="ECO:0007669"/>
    <property type="project" value="UniProtKB-UniRule"/>
</dbReference>
<evidence type="ECO:0000256" key="7">
    <source>
        <dbReference type="ARBA" id="ARBA00022839"/>
    </source>
</evidence>
<dbReference type="EC" id="5.6.2.4" evidence="15"/>
<dbReference type="HAMAP" id="MF_01485">
    <property type="entry name" value="RecB"/>
    <property type="match status" value="1"/>
</dbReference>
<evidence type="ECO:0000256" key="12">
    <source>
        <dbReference type="ARBA" id="ARBA00023235"/>
    </source>
</evidence>
<keyword evidence="12 15" id="KW-0413">Isomerase</keyword>
<evidence type="ECO:0000256" key="8">
    <source>
        <dbReference type="ARBA" id="ARBA00022840"/>
    </source>
</evidence>
<organism evidence="19 20">
    <name type="scientific">Sediminicurvatus halobius</name>
    <dbReference type="NCBI Taxonomy" id="2182432"/>
    <lineage>
        <taxon>Bacteria</taxon>
        <taxon>Pseudomonadati</taxon>
        <taxon>Pseudomonadota</taxon>
        <taxon>Gammaproteobacteria</taxon>
        <taxon>Chromatiales</taxon>
        <taxon>Ectothiorhodospiraceae</taxon>
        <taxon>Sediminicurvatus</taxon>
    </lineage>
</organism>
<dbReference type="InterPro" id="IPR027417">
    <property type="entry name" value="P-loop_NTPase"/>
</dbReference>
<dbReference type="SUPFAM" id="SSF52540">
    <property type="entry name" value="P-loop containing nucleoside triphosphate hydrolases"/>
    <property type="match status" value="1"/>
</dbReference>
<comment type="catalytic activity">
    <reaction evidence="14 15">
        <text>ATP + H2O = ADP + phosphate + H(+)</text>
        <dbReference type="Rhea" id="RHEA:13065"/>
        <dbReference type="ChEBI" id="CHEBI:15377"/>
        <dbReference type="ChEBI" id="CHEBI:15378"/>
        <dbReference type="ChEBI" id="CHEBI:30616"/>
        <dbReference type="ChEBI" id="CHEBI:43474"/>
        <dbReference type="ChEBI" id="CHEBI:456216"/>
        <dbReference type="EC" id="5.6.2.4"/>
    </reaction>
</comment>
<evidence type="ECO:0000256" key="6">
    <source>
        <dbReference type="ARBA" id="ARBA00022806"/>
    </source>
</evidence>
<dbReference type="InterPro" id="IPR000212">
    <property type="entry name" value="DNA_helicase_UvrD/REP"/>
</dbReference>
<comment type="cofactor">
    <cofactor evidence="15">
        <name>Mg(2+)</name>
        <dbReference type="ChEBI" id="CHEBI:18420"/>
    </cofactor>
    <text evidence="15">Binds 1 Mg(2+) ion per subunit.</text>
</comment>
<dbReference type="Gene3D" id="3.40.50.300">
    <property type="entry name" value="P-loop containing nucleotide triphosphate hydrolases"/>
    <property type="match status" value="2"/>
</dbReference>
<evidence type="ECO:0000256" key="5">
    <source>
        <dbReference type="ARBA" id="ARBA00022801"/>
    </source>
</evidence>
<evidence type="ECO:0000259" key="18">
    <source>
        <dbReference type="PROSITE" id="PS51217"/>
    </source>
</evidence>
<accession>A0A2U2MZX0</accession>
<dbReference type="NCBIfam" id="TIGR00609">
    <property type="entry name" value="recB"/>
    <property type="match status" value="1"/>
</dbReference>
<comment type="caution">
    <text evidence="19">The sequence shown here is derived from an EMBL/GenBank/DDBJ whole genome shotgun (WGS) entry which is preliminary data.</text>
</comment>
<dbReference type="EC" id="3.1.11.5" evidence="15"/>
<evidence type="ECO:0000256" key="4">
    <source>
        <dbReference type="ARBA" id="ARBA00022763"/>
    </source>
</evidence>
<evidence type="ECO:0000256" key="2">
    <source>
        <dbReference type="ARBA" id="ARBA00022723"/>
    </source>
</evidence>
<comment type="function">
    <text evidence="15">A helicase/nuclease that prepares dsDNA breaks (DSB) for recombinational DNA repair. Binds to DSBs and unwinds DNA via a highly rapid and processive ATP-dependent bidirectional helicase activity. Unwinds dsDNA until it encounters a Chi (crossover hotspot instigator) sequence from the 3' direction. Cuts ssDNA a few nucleotides 3' to the Chi site. The properties and activities of the enzyme are changed at Chi. The Chi-altered holoenzyme produces a long 3'-ssDNA overhang and facilitates RecA-binding to the ssDNA for homologous DNA recombination and repair. Holoenzyme degrades any linearized DNA that is unable to undergo homologous recombination. In the holoenzyme this subunit contributes ATPase, 3'-5' helicase, exonuclease activity and loads RecA onto ssDNA.</text>
</comment>
<keyword evidence="8 15" id="KW-0067">ATP-binding</keyword>
<feature type="active site" description="For nuclease activity" evidence="15">
    <location>
        <position position="1108"/>
    </location>
</feature>
<comment type="catalytic activity">
    <reaction evidence="13 15">
        <text>Couples ATP hydrolysis with the unwinding of duplex DNA by translocating in the 3'-5' direction.</text>
        <dbReference type="EC" id="5.6.2.4"/>
    </reaction>
</comment>
<proteinExistence type="inferred from homology"/>
<dbReference type="InterPro" id="IPR004586">
    <property type="entry name" value="RecB"/>
</dbReference>
<protein>
    <recommendedName>
        <fullName evidence="15">RecBCD enzyme subunit RecB</fullName>
        <ecNumber evidence="15">3.1.11.5</ecNumber>
        <ecNumber evidence="15">5.6.2.4</ecNumber>
    </recommendedName>
    <alternativeName>
        <fullName evidence="15">DNA 3'-5' helicase subunit RecB</fullName>
    </alternativeName>
    <alternativeName>
        <fullName evidence="15">Exonuclease V subunit RecB</fullName>
        <shortName evidence="15">ExoV subunit RecB</shortName>
    </alternativeName>
    <alternativeName>
        <fullName evidence="15">Helicase/nuclease RecBCD subunit RecB</fullName>
    </alternativeName>
</protein>
<comment type="miscellaneous">
    <text evidence="15">In the RecBCD complex, RecB has a slow 3'-5' helicase, an exonuclease activity and loads RecA onto ssDNA, RecD has a fast 5'-3' helicase activity, while RecC stimulates the ATPase and processivity of the RecB helicase and contributes to recognition of the Chi site.</text>
</comment>
<dbReference type="GO" id="GO:0005829">
    <property type="term" value="C:cytosol"/>
    <property type="evidence" value="ECO:0007669"/>
    <property type="project" value="TreeGrafter"/>
</dbReference>
<feature type="binding site" evidence="15">
    <location>
        <position position="1108"/>
    </location>
    <ligand>
        <name>Mg(2+)</name>
        <dbReference type="ChEBI" id="CHEBI:18420"/>
    </ligand>
</feature>
<evidence type="ECO:0000256" key="3">
    <source>
        <dbReference type="ARBA" id="ARBA00022741"/>
    </source>
</evidence>
<dbReference type="GO" id="GO:0009338">
    <property type="term" value="C:exodeoxyribonuclease V complex"/>
    <property type="evidence" value="ECO:0007669"/>
    <property type="project" value="TreeGrafter"/>
</dbReference>
<keyword evidence="4 15" id="KW-0227">DNA damage</keyword>
<evidence type="ECO:0000256" key="1">
    <source>
        <dbReference type="ARBA" id="ARBA00022722"/>
    </source>
</evidence>
<dbReference type="GO" id="GO:0000724">
    <property type="term" value="P:double-strand break repair via homologous recombination"/>
    <property type="evidence" value="ECO:0007669"/>
    <property type="project" value="UniProtKB-UniRule"/>
</dbReference>
<comment type="subunit">
    <text evidence="15">Heterotrimer of RecB, RecC and RecD. All subunits contribute to DNA-binding. Interacts with RecA.</text>
</comment>
<keyword evidence="6 15" id="KW-0347">Helicase</keyword>
<dbReference type="Proteomes" id="UP000245474">
    <property type="component" value="Unassembled WGS sequence"/>
</dbReference>
<feature type="binding site" evidence="15">
    <location>
        <position position="1095"/>
    </location>
    <ligand>
        <name>Mg(2+)</name>
        <dbReference type="ChEBI" id="CHEBI:18420"/>
    </ligand>
</feature>
<dbReference type="RefSeq" id="WP_109679213.1">
    <property type="nucleotide sequence ID" value="NZ_CP086615.1"/>
</dbReference>
<dbReference type="EMBL" id="QFFI01000020">
    <property type="protein sequence ID" value="PWG62347.1"/>
    <property type="molecule type" value="Genomic_DNA"/>
</dbReference>
<dbReference type="AlphaFoldDB" id="A0A2U2MZX0"/>
<keyword evidence="11 15" id="KW-0234">DNA repair</keyword>
<feature type="binding site" evidence="15">
    <location>
        <position position="977"/>
    </location>
    <ligand>
        <name>Mg(2+)</name>
        <dbReference type="ChEBI" id="CHEBI:18420"/>
    </ligand>
</feature>
<evidence type="ECO:0000256" key="15">
    <source>
        <dbReference type="HAMAP-Rule" id="MF_01485"/>
    </source>
</evidence>
<feature type="domain" description="UvrD-like helicase C-terminal" evidence="18">
    <location>
        <begin position="458"/>
        <end position="761"/>
    </location>
</feature>
<dbReference type="Gene3D" id="1.10.486.10">
    <property type="entry name" value="PCRA, domain 4"/>
    <property type="match status" value="1"/>
</dbReference>
<keyword evidence="5 15" id="KW-0378">Hydrolase</keyword>
<dbReference type="OrthoDB" id="9810135at2"/>
<comment type="domain">
    <text evidence="15">The N-terminal DNA-binding domain is a ssDNA-dependent ATPase and has ATP-dependent 3'-5' helicase function. This domain interacts with RecC.</text>
</comment>
<evidence type="ECO:0000256" key="10">
    <source>
        <dbReference type="ARBA" id="ARBA00023125"/>
    </source>
</evidence>
<dbReference type="Pfam" id="PF00580">
    <property type="entry name" value="UvrD-helicase"/>
    <property type="match status" value="1"/>
</dbReference>
<dbReference type="GO" id="GO:0008854">
    <property type="term" value="F:exodeoxyribonuclease V activity"/>
    <property type="evidence" value="ECO:0007669"/>
    <property type="project" value="UniProtKB-EC"/>
</dbReference>